<dbReference type="GO" id="GO:0042602">
    <property type="term" value="F:riboflavin reductase (NADPH) activity"/>
    <property type="evidence" value="ECO:0007669"/>
    <property type="project" value="TreeGrafter"/>
</dbReference>
<dbReference type="EMBL" id="LT629757">
    <property type="protein sequence ID" value="SDR93278.1"/>
    <property type="molecule type" value="Genomic_DNA"/>
</dbReference>
<reference evidence="6" key="1">
    <citation type="submission" date="2016-10" db="EMBL/GenBank/DDBJ databases">
        <authorList>
            <person name="Varghese N."/>
            <person name="Submissions S."/>
        </authorList>
    </citation>
    <scope>NUCLEOTIDE SEQUENCE [LARGE SCALE GENOMIC DNA]</scope>
    <source>
        <strain evidence="6">DSM 22127</strain>
    </source>
</reference>
<dbReference type="GO" id="GO:0004497">
    <property type="term" value="F:monooxygenase activity"/>
    <property type="evidence" value="ECO:0007669"/>
    <property type="project" value="UniProtKB-KW"/>
</dbReference>
<dbReference type="PANTHER" id="PTHR30466">
    <property type="entry name" value="FLAVIN REDUCTASE"/>
    <property type="match status" value="1"/>
</dbReference>
<dbReference type="AlphaFoldDB" id="A0A1H1N317"/>
<feature type="domain" description="Flavin reductase like" evidence="4">
    <location>
        <begin position="41"/>
        <end position="183"/>
    </location>
</feature>
<gene>
    <name evidence="5" type="ORF">SAMN04488570_0752</name>
</gene>
<protein>
    <submittedName>
        <fullName evidence="5">3-hydroxy-9,10-secoandrosta-1,3,5(10)-triene-9,17-dione monooxygenase reductase component</fullName>
    </submittedName>
</protein>
<dbReference type="Gene3D" id="2.30.110.10">
    <property type="entry name" value="Electron Transport, Fmn-binding Protein, Chain A"/>
    <property type="match status" value="1"/>
</dbReference>
<dbReference type="InterPro" id="IPR002563">
    <property type="entry name" value="Flavin_Rdtase-like_dom"/>
</dbReference>
<dbReference type="InterPro" id="IPR050268">
    <property type="entry name" value="NADH-dep_flavin_reductase"/>
</dbReference>
<evidence type="ECO:0000313" key="5">
    <source>
        <dbReference type="EMBL" id="SDR93278.1"/>
    </source>
</evidence>
<keyword evidence="2" id="KW-0560">Oxidoreductase</keyword>
<evidence type="ECO:0000256" key="3">
    <source>
        <dbReference type="SAM" id="MobiDB-lite"/>
    </source>
</evidence>
<dbReference type="InterPro" id="IPR012349">
    <property type="entry name" value="Split_barrel_FMN-bd"/>
</dbReference>
<organism evidence="5 6">
    <name type="scientific">Nocardioides scoriae</name>
    <dbReference type="NCBI Taxonomy" id="642780"/>
    <lineage>
        <taxon>Bacteria</taxon>
        <taxon>Bacillati</taxon>
        <taxon>Actinomycetota</taxon>
        <taxon>Actinomycetes</taxon>
        <taxon>Propionibacteriales</taxon>
        <taxon>Nocardioidaceae</taxon>
        <taxon>Nocardioides</taxon>
    </lineage>
</organism>
<dbReference type="PANTHER" id="PTHR30466:SF11">
    <property type="entry name" value="FLAVIN-DEPENDENT MONOOXYGENASE, REDUCTASE SUBUNIT HSAB"/>
    <property type="match status" value="1"/>
</dbReference>
<dbReference type="GO" id="GO:0010181">
    <property type="term" value="F:FMN binding"/>
    <property type="evidence" value="ECO:0007669"/>
    <property type="project" value="InterPro"/>
</dbReference>
<dbReference type="SMART" id="SM00903">
    <property type="entry name" value="Flavin_Reduct"/>
    <property type="match status" value="1"/>
</dbReference>
<dbReference type="Pfam" id="PF01613">
    <property type="entry name" value="Flavin_Reduct"/>
    <property type="match status" value="1"/>
</dbReference>
<accession>A0A1H1N317</accession>
<comment type="similarity">
    <text evidence="1">Belongs to the non-flavoprotein flavin reductase family.</text>
</comment>
<proteinExistence type="inferred from homology"/>
<evidence type="ECO:0000256" key="2">
    <source>
        <dbReference type="ARBA" id="ARBA00023002"/>
    </source>
</evidence>
<feature type="region of interest" description="Disordered" evidence="3">
    <location>
        <begin position="1"/>
        <end position="31"/>
    </location>
</feature>
<dbReference type="OrthoDB" id="9792858at2"/>
<dbReference type="Proteomes" id="UP000198859">
    <property type="component" value="Chromosome I"/>
</dbReference>
<dbReference type="SUPFAM" id="SSF50475">
    <property type="entry name" value="FMN-binding split barrel"/>
    <property type="match status" value="1"/>
</dbReference>
<keyword evidence="6" id="KW-1185">Reference proteome</keyword>
<sequence length="185" mass="19978">MSRGEVDGTEDDDFELQLGDHTPVPHDPGAAPRARRFREVLGHFATGVTVVTSVVDGEPVGMTCQAFASVSLEPPLVMFCASRSSQSWARIRTSGRFCVNVLDADQEELSRVMASRGHRFAGVDWRPAATGAPVVAGVAAYVDCLLEEVHPTGDHDVVIGRVQELGSREDAEPLVFHRGGYRHLG</sequence>
<evidence type="ECO:0000313" key="6">
    <source>
        <dbReference type="Proteomes" id="UP000198859"/>
    </source>
</evidence>
<evidence type="ECO:0000259" key="4">
    <source>
        <dbReference type="SMART" id="SM00903"/>
    </source>
</evidence>
<dbReference type="STRING" id="642780.SAMN04488570_0752"/>
<dbReference type="RefSeq" id="WP_091726243.1">
    <property type="nucleotide sequence ID" value="NZ_LT629757.1"/>
</dbReference>
<keyword evidence="5" id="KW-0503">Monooxygenase</keyword>
<name>A0A1H1N317_9ACTN</name>
<evidence type="ECO:0000256" key="1">
    <source>
        <dbReference type="ARBA" id="ARBA00008898"/>
    </source>
</evidence>